<evidence type="ECO:0000313" key="1">
    <source>
        <dbReference type="EMBL" id="EKC33033.1"/>
    </source>
</evidence>
<dbReference type="HOGENOM" id="CLU_2742534_0_0_1"/>
<proteinExistence type="predicted"/>
<gene>
    <name evidence="1" type="ORF">CGI_10014843</name>
</gene>
<protein>
    <submittedName>
        <fullName evidence="1">Uncharacterized protein</fullName>
    </submittedName>
</protein>
<organism evidence="1">
    <name type="scientific">Magallana gigas</name>
    <name type="common">Pacific oyster</name>
    <name type="synonym">Crassostrea gigas</name>
    <dbReference type="NCBI Taxonomy" id="29159"/>
    <lineage>
        <taxon>Eukaryota</taxon>
        <taxon>Metazoa</taxon>
        <taxon>Spiralia</taxon>
        <taxon>Lophotrochozoa</taxon>
        <taxon>Mollusca</taxon>
        <taxon>Bivalvia</taxon>
        <taxon>Autobranchia</taxon>
        <taxon>Pteriomorphia</taxon>
        <taxon>Ostreida</taxon>
        <taxon>Ostreoidea</taxon>
        <taxon>Ostreidae</taxon>
        <taxon>Magallana</taxon>
    </lineage>
</organism>
<sequence>MLTDGPSLPAIGNVIYLIPEWAEEEQVHVPGSTAARFFGTRGRVHREEEANITGCNVPLGHDTFSPVTGVK</sequence>
<dbReference type="EMBL" id="JH818228">
    <property type="protein sequence ID" value="EKC33033.1"/>
    <property type="molecule type" value="Genomic_DNA"/>
</dbReference>
<accession>K1QGN3</accession>
<name>K1QGN3_MAGGI</name>
<reference evidence="1" key="1">
    <citation type="journal article" date="2012" name="Nature">
        <title>The oyster genome reveals stress adaptation and complexity of shell formation.</title>
        <authorList>
            <person name="Zhang G."/>
            <person name="Fang X."/>
            <person name="Guo X."/>
            <person name="Li L."/>
            <person name="Luo R."/>
            <person name="Xu F."/>
            <person name="Yang P."/>
            <person name="Zhang L."/>
            <person name="Wang X."/>
            <person name="Qi H."/>
            <person name="Xiong Z."/>
            <person name="Que H."/>
            <person name="Xie Y."/>
            <person name="Holland P.W."/>
            <person name="Paps J."/>
            <person name="Zhu Y."/>
            <person name="Wu F."/>
            <person name="Chen Y."/>
            <person name="Wang J."/>
            <person name="Peng C."/>
            <person name="Meng J."/>
            <person name="Yang L."/>
            <person name="Liu J."/>
            <person name="Wen B."/>
            <person name="Zhang N."/>
            <person name="Huang Z."/>
            <person name="Zhu Q."/>
            <person name="Feng Y."/>
            <person name="Mount A."/>
            <person name="Hedgecock D."/>
            <person name="Xu Z."/>
            <person name="Liu Y."/>
            <person name="Domazet-Loso T."/>
            <person name="Du Y."/>
            <person name="Sun X."/>
            <person name="Zhang S."/>
            <person name="Liu B."/>
            <person name="Cheng P."/>
            <person name="Jiang X."/>
            <person name="Li J."/>
            <person name="Fan D."/>
            <person name="Wang W."/>
            <person name="Fu W."/>
            <person name="Wang T."/>
            <person name="Wang B."/>
            <person name="Zhang J."/>
            <person name="Peng Z."/>
            <person name="Li Y."/>
            <person name="Li N."/>
            <person name="Wang J."/>
            <person name="Chen M."/>
            <person name="He Y."/>
            <person name="Tan F."/>
            <person name="Song X."/>
            <person name="Zheng Q."/>
            <person name="Huang R."/>
            <person name="Yang H."/>
            <person name="Du X."/>
            <person name="Chen L."/>
            <person name="Yang M."/>
            <person name="Gaffney P.M."/>
            <person name="Wang S."/>
            <person name="Luo L."/>
            <person name="She Z."/>
            <person name="Ming Y."/>
            <person name="Huang W."/>
            <person name="Zhang S."/>
            <person name="Huang B."/>
            <person name="Zhang Y."/>
            <person name="Qu T."/>
            <person name="Ni P."/>
            <person name="Miao G."/>
            <person name="Wang J."/>
            <person name="Wang Q."/>
            <person name="Steinberg C.E."/>
            <person name="Wang H."/>
            <person name="Li N."/>
            <person name="Qian L."/>
            <person name="Zhang G."/>
            <person name="Li Y."/>
            <person name="Yang H."/>
            <person name="Liu X."/>
            <person name="Wang J."/>
            <person name="Yin Y."/>
            <person name="Wang J."/>
        </authorList>
    </citation>
    <scope>NUCLEOTIDE SEQUENCE [LARGE SCALE GENOMIC DNA]</scope>
    <source>
        <strain evidence="1">05x7-T-G4-1.051#20</strain>
    </source>
</reference>
<dbReference type="InParanoid" id="K1QGN3"/>
<dbReference type="AlphaFoldDB" id="K1QGN3"/>